<name>A0A9D0YZP5_9FIRM</name>
<reference evidence="2" key="1">
    <citation type="submission" date="2020-10" db="EMBL/GenBank/DDBJ databases">
        <authorList>
            <person name="Gilroy R."/>
        </authorList>
    </citation>
    <scope>NUCLEOTIDE SEQUENCE</scope>
    <source>
        <strain evidence="2">CHK165-10780</strain>
    </source>
</reference>
<keyword evidence="1" id="KW-1133">Transmembrane helix</keyword>
<accession>A0A9D0YZP5</accession>
<sequence>MKKETWMKRETIWFGTLFILLVALSILYVVIPTDQTFQVPTSTKTDDPVIEEVSGEVVTVMESDAITAMQVARDEELDALIATANETINNPESSTEDKNNAYEEMKGITDTKSLEDELEKLIQDTYQVANFIKVSTDRIEVVVATTNYDATLANNIMRTIQERFDKHMYITVKFEI</sequence>
<feature type="transmembrane region" description="Helical" evidence="1">
    <location>
        <begin position="12"/>
        <end position="31"/>
    </location>
</feature>
<dbReference type="Gene3D" id="1.10.287.4300">
    <property type="entry name" value="Stage III sporulation protein AH-like"/>
    <property type="match status" value="1"/>
</dbReference>
<evidence type="ECO:0000256" key="1">
    <source>
        <dbReference type="SAM" id="Phobius"/>
    </source>
</evidence>
<dbReference type="InterPro" id="IPR038503">
    <property type="entry name" value="SpoIIIAH_sf"/>
</dbReference>
<protein>
    <submittedName>
        <fullName evidence="2">SpoIIIAH-like family protein</fullName>
    </submittedName>
</protein>
<dbReference type="EMBL" id="DVFU01000066">
    <property type="protein sequence ID" value="HIQ64779.1"/>
    <property type="molecule type" value="Genomic_DNA"/>
</dbReference>
<dbReference type="InterPro" id="IPR024232">
    <property type="entry name" value="SpoIIIAH"/>
</dbReference>
<dbReference type="Pfam" id="PF12685">
    <property type="entry name" value="SpoIIIAH"/>
    <property type="match status" value="1"/>
</dbReference>
<keyword evidence="1" id="KW-0812">Transmembrane</keyword>
<evidence type="ECO:0000313" key="3">
    <source>
        <dbReference type="Proteomes" id="UP000886725"/>
    </source>
</evidence>
<dbReference type="Proteomes" id="UP000886725">
    <property type="component" value="Unassembled WGS sequence"/>
</dbReference>
<gene>
    <name evidence="2" type="ORF">IAC85_03480</name>
</gene>
<comment type="caution">
    <text evidence="2">The sequence shown here is derived from an EMBL/GenBank/DDBJ whole genome shotgun (WGS) entry which is preliminary data.</text>
</comment>
<evidence type="ECO:0000313" key="2">
    <source>
        <dbReference type="EMBL" id="HIQ64779.1"/>
    </source>
</evidence>
<dbReference type="AlphaFoldDB" id="A0A9D0YZP5"/>
<reference evidence="2" key="2">
    <citation type="journal article" date="2021" name="PeerJ">
        <title>Extensive microbial diversity within the chicken gut microbiome revealed by metagenomics and culture.</title>
        <authorList>
            <person name="Gilroy R."/>
            <person name="Ravi A."/>
            <person name="Getino M."/>
            <person name="Pursley I."/>
            <person name="Horton D.L."/>
            <person name="Alikhan N.F."/>
            <person name="Baker D."/>
            <person name="Gharbi K."/>
            <person name="Hall N."/>
            <person name="Watson M."/>
            <person name="Adriaenssens E.M."/>
            <person name="Foster-Nyarko E."/>
            <person name="Jarju S."/>
            <person name="Secka A."/>
            <person name="Antonio M."/>
            <person name="Oren A."/>
            <person name="Chaudhuri R.R."/>
            <person name="La Ragione R."/>
            <person name="Hildebrand F."/>
            <person name="Pallen M.J."/>
        </authorList>
    </citation>
    <scope>NUCLEOTIDE SEQUENCE</scope>
    <source>
        <strain evidence="2">CHK165-10780</strain>
    </source>
</reference>
<proteinExistence type="predicted"/>
<keyword evidence="1" id="KW-0472">Membrane</keyword>
<organism evidence="2 3">
    <name type="scientific">Candidatus Faecenecus gallistercoris</name>
    <dbReference type="NCBI Taxonomy" id="2840793"/>
    <lineage>
        <taxon>Bacteria</taxon>
        <taxon>Bacillati</taxon>
        <taxon>Bacillota</taxon>
        <taxon>Bacillota incertae sedis</taxon>
        <taxon>Candidatus Faecenecus</taxon>
    </lineage>
</organism>